<dbReference type="Pfam" id="PF00891">
    <property type="entry name" value="Methyltransf_2"/>
    <property type="match status" value="1"/>
</dbReference>
<dbReference type="GO" id="GO:0008171">
    <property type="term" value="F:O-methyltransferase activity"/>
    <property type="evidence" value="ECO:0007669"/>
    <property type="project" value="InterPro"/>
</dbReference>
<dbReference type="GO" id="GO:0032259">
    <property type="term" value="P:methylation"/>
    <property type="evidence" value="ECO:0007669"/>
    <property type="project" value="UniProtKB-KW"/>
</dbReference>
<organism evidence="2 3">
    <name type="scientific">Moniliophthora roreri</name>
    <name type="common">Frosty pod rot fungus</name>
    <name type="synonym">Monilia roreri</name>
    <dbReference type="NCBI Taxonomy" id="221103"/>
    <lineage>
        <taxon>Eukaryota</taxon>
        <taxon>Fungi</taxon>
        <taxon>Dikarya</taxon>
        <taxon>Basidiomycota</taxon>
        <taxon>Agaricomycotina</taxon>
        <taxon>Agaricomycetes</taxon>
        <taxon>Agaricomycetidae</taxon>
        <taxon>Agaricales</taxon>
        <taxon>Marasmiineae</taxon>
        <taxon>Marasmiaceae</taxon>
        <taxon>Moniliophthora</taxon>
    </lineage>
</organism>
<evidence type="ECO:0000313" key="2">
    <source>
        <dbReference type="EMBL" id="KTB31261.1"/>
    </source>
</evidence>
<evidence type="ECO:0000313" key="3">
    <source>
        <dbReference type="Proteomes" id="UP000054988"/>
    </source>
</evidence>
<proteinExistence type="predicted"/>
<gene>
    <name evidence="2" type="ORF">WG66_16155</name>
</gene>
<reference evidence="2 3" key="1">
    <citation type="submission" date="2015-12" db="EMBL/GenBank/DDBJ databases">
        <title>Draft genome sequence of Moniliophthora roreri, the causal agent of frosty pod rot of cacao.</title>
        <authorList>
            <person name="Aime M.C."/>
            <person name="Diaz-Valderrama J.R."/>
            <person name="Kijpornyongpan T."/>
            <person name="Phillips-Mora W."/>
        </authorList>
    </citation>
    <scope>NUCLEOTIDE SEQUENCE [LARGE SCALE GENOMIC DNA]</scope>
    <source>
        <strain evidence="2 3">MCA 2952</strain>
    </source>
</reference>
<dbReference type="AlphaFoldDB" id="A0A0W0F4M9"/>
<dbReference type="SUPFAM" id="SSF53335">
    <property type="entry name" value="S-adenosyl-L-methionine-dependent methyltransferases"/>
    <property type="match status" value="1"/>
</dbReference>
<dbReference type="PANTHER" id="PTHR43712:SF2">
    <property type="entry name" value="O-METHYLTRANSFERASE CICE"/>
    <property type="match status" value="1"/>
</dbReference>
<name>A0A0W0F4M9_MONRR</name>
<dbReference type="PANTHER" id="PTHR43712">
    <property type="entry name" value="PUTATIVE (AFU_ORTHOLOGUE AFUA_4G14580)-RELATED"/>
    <property type="match status" value="1"/>
</dbReference>
<dbReference type="EMBL" id="LATX01002342">
    <property type="protein sequence ID" value="KTB31261.1"/>
    <property type="molecule type" value="Genomic_DNA"/>
</dbReference>
<dbReference type="Proteomes" id="UP000054988">
    <property type="component" value="Unassembled WGS sequence"/>
</dbReference>
<feature type="domain" description="O-methyltransferase C-terminal" evidence="1">
    <location>
        <begin position="63"/>
        <end position="190"/>
    </location>
</feature>
<dbReference type="InterPro" id="IPR029063">
    <property type="entry name" value="SAM-dependent_MTases_sf"/>
</dbReference>
<evidence type="ECO:0000259" key="1">
    <source>
        <dbReference type="Pfam" id="PF00891"/>
    </source>
</evidence>
<accession>A0A0W0F4M9</accession>
<dbReference type="Gene3D" id="3.40.50.150">
    <property type="entry name" value="Vaccinia Virus protein VP39"/>
    <property type="match status" value="1"/>
</dbReference>
<dbReference type="InterPro" id="IPR001077">
    <property type="entry name" value="COMT_C"/>
</dbReference>
<sequence length="338" mass="38519">MSFEKKIGLIVKPDVYANNRLSIKLISKNALVDLVGIATDEFNLTPARVNEVDFVEPHVADGTAFERVTGYKLFNWYKLPENKEKAERFSRAMAARIDLNGNFLPKVYPWTKYPSECRVCDVTGGNGHYMIDLLKKHPNFKAVIQDQPMMIEQAKEYWTKEHPQAIEEKKVDFVPFNFFTDRAVEGCDVYYVSSKRQTINMTADVKPIILSSLNLFCTPPASTDAMKPEARLVIHEVAMPSPARCAQCPEDRAPEPLLPNWGAPTARTYEMDFMMMLVLGARERTLEELISLWYGRSEVIVIIHVTHAKILNGSEMCGLQFRKLYPAGEMDLMEFIPV</sequence>
<protein>
    <recommendedName>
        <fullName evidence="1">O-methyltransferase C-terminal domain-containing protein</fullName>
    </recommendedName>
</protein>
<comment type="caution">
    <text evidence="2">The sequence shown here is derived from an EMBL/GenBank/DDBJ whole genome shotgun (WGS) entry which is preliminary data.</text>
</comment>